<dbReference type="EMBL" id="JACAZI010000012">
    <property type="protein sequence ID" value="KAF7347132.1"/>
    <property type="molecule type" value="Genomic_DNA"/>
</dbReference>
<dbReference type="PANTHER" id="PTHR35870:SF1">
    <property type="entry name" value="PROTEIN, PUTATIVE (AFU_ORTHOLOGUE AFUA_5G03330)-RELATED"/>
    <property type="match status" value="1"/>
</dbReference>
<dbReference type="AlphaFoldDB" id="A0A8H6XTX8"/>
<reference evidence="2" key="1">
    <citation type="submission" date="2020-05" db="EMBL/GenBank/DDBJ databases">
        <title>Mycena genomes resolve the evolution of fungal bioluminescence.</title>
        <authorList>
            <person name="Tsai I.J."/>
        </authorList>
    </citation>
    <scope>NUCLEOTIDE SEQUENCE</scope>
    <source>
        <strain evidence="2">CCC161011</strain>
    </source>
</reference>
<evidence type="ECO:0000313" key="3">
    <source>
        <dbReference type="Proteomes" id="UP000620124"/>
    </source>
</evidence>
<proteinExistence type="predicted"/>
<comment type="caution">
    <text evidence="2">The sequence shown here is derived from an EMBL/GenBank/DDBJ whole genome shotgun (WGS) entry which is preliminary data.</text>
</comment>
<keyword evidence="2" id="KW-0378">Hydrolase</keyword>
<accession>A0A8H6XTX8</accession>
<dbReference type="OrthoDB" id="10004862at2759"/>
<dbReference type="Pfam" id="PF14027">
    <property type="entry name" value="Questin_oxidase"/>
    <property type="match status" value="1"/>
</dbReference>
<dbReference type="InterPro" id="IPR025337">
    <property type="entry name" value="Questin_oxidase-like"/>
</dbReference>
<gene>
    <name evidence="2" type="ORF">MVEN_01467500</name>
</gene>
<protein>
    <submittedName>
        <fullName evidence="2">P-loop containing nucleoside triphosphate hydrolase protein</fullName>
    </submittedName>
</protein>
<name>A0A8H6XTX8_9AGAR</name>
<organism evidence="2 3">
    <name type="scientific">Mycena venus</name>
    <dbReference type="NCBI Taxonomy" id="2733690"/>
    <lineage>
        <taxon>Eukaryota</taxon>
        <taxon>Fungi</taxon>
        <taxon>Dikarya</taxon>
        <taxon>Basidiomycota</taxon>
        <taxon>Agaricomycotina</taxon>
        <taxon>Agaricomycetes</taxon>
        <taxon>Agaricomycetidae</taxon>
        <taxon>Agaricales</taxon>
        <taxon>Marasmiineae</taxon>
        <taxon>Mycenaceae</taxon>
        <taxon>Mycena</taxon>
    </lineage>
</organism>
<evidence type="ECO:0000313" key="2">
    <source>
        <dbReference type="EMBL" id="KAF7347132.1"/>
    </source>
</evidence>
<sequence>MHSLPVQPLQPGLVNLPGATPASAALVAELLHRDFVGHHCFYSDQHFTNHLSHHVLSLHDLGAPPECIQAMFDQEDAKQRPLHHGKVEAKADGITEANWANHLGDANAHMYSDYLEFFSSAIAKHGVPRVLERYVFSPEANGNGTLMLARFVGGLVHPYIQTGFGIEFGQDFMVAQGLAQAAVTEPEGASVMDASGMPEIKSGSQVPLLALLREIYDAPSLKPVPYPADGIPPRRLDPVRSAAIRAIYAKWTFDLHDAADFSAKIEQCMWQAALLVGATGKAGRKPRMDFFLMHFLTSALFLRVVVDALAQPLHKAQLLQAYVRLVAFFVILRGRPRIDCALAMMYPAHPAPPTGLDAAGAALGTLGGSSAWLPLLNNAGLHPEAHVVKAIRALFYCAQRYGNTPAGAVVGAVDADGKETHKGAAGLDGTLFIRVAGVLTSALGWVAHGDEERLWDFSGLGWEESWSKEDE</sequence>
<keyword evidence="3" id="KW-1185">Reference proteome</keyword>
<dbReference type="GO" id="GO:0016787">
    <property type="term" value="F:hydrolase activity"/>
    <property type="evidence" value="ECO:0007669"/>
    <property type="project" value="UniProtKB-KW"/>
</dbReference>
<dbReference type="GO" id="GO:0016491">
    <property type="term" value="F:oxidoreductase activity"/>
    <property type="evidence" value="ECO:0007669"/>
    <property type="project" value="UniProtKB-KW"/>
</dbReference>
<dbReference type="Proteomes" id="UP000620124">
    <property type="component" value="Unassembled WGS sequence"/>
</dbReference>
<dbReference type="PANTHER" id="PTHR35870">
    <property type="entry name" value="PROTEIN, PUTATIVE (AFU_ORTHOLOGUE AFUA_5G03330)-RELATED"/>
    <property type="match status" value="1"/>
</dbReference>
<evidence type="ECO:0000256" key="1">
    <source>
        <dbReference type="ARBA" id="ARBA00023002"/>
    </source>
</evidence>
<keyword evidence="1" id="KW-0560">Oxidoreductase</keyword>